<evidence type="ECO:0000259" key="9">
    <source>
        <dbReference type="PROSITE" id="PS51294"/>
    </source>
</evidence>
<dbReference type="PANTHER" id="PTHR47999:SF24">
    <property type="entry name" value="TRANSCRIPTION FACTOR MYB90"/>
    <property type="match status" value="1"/>
</dbReference>
<evidence type="ECO:0000256" key="4">
    <source>
        <dbReference type="ARBA" id="ARBA00023125"/>
    </source>
</evidence>
<dbReference type="Gene3D" id="1.10.10.60">
    <property type="entry name" value="Homeodomain-like"/>
    <property type="match status" value="1"/>
</dbReference>
<evidence type="ECO:0000256" key="3">
    <source>
        <dbReference type="ARBA" id="ARBA00023015"/>
    </source>
</evidence>
<gene>
    <name evidence="10" type="ORF">DVH24_030886</name>
</gene>
<dbReference type="Proteomes" id="UP000290289">
    <property type="component" value="Chromosome 17"/>
</dbReference>
<organism evidence="10 11">
    <name type="scientific">Malus domestica</name>
    <name type="common">Apple</name>
    <name type="synonym">Pyrus malus</name>
    <dbReference type="NCBI Taxonomy" id="3750"/>
    <lineage>
        <taxon>Eukaryota</taxon>
        <taxon>Viridiplantae</taxon>
        <taxon>Streptophyta</taxon>
        <taxon>Embryophyta</taxon>
        <taxon>Tracheophyta</taxon>
        <taxon>Spermatophyta</taxon>
        <taxon>Magnoliopsida</taxon>
        <taxon>eudicotyledons</taxon>
        <taxon>Gunneridae</taxon>
        <taxon>Pentapetalae</taxon>
        <taxon>rosids</taxon>
        <taxon>fabids</taxon>
        <taxon>Rosales</taxon>
        <taxon>Rosaceae</taxon>
        <taxon>Amygdaloideae</taxon>
        <taxon>Maleae</taxon>
        <taxon>Malus</taxon>
    </lineage>
</organism>
<keyword evidence="4" id="KW-0238">DNA-binding</keyword>
<dbReference type="InterPro" id="IPR017930">
    <property type="entry name" value="Myb_dom"/>
</dbReference>
<dbReference type="EMBL" id="RDQH01000343">
    <property type="protein sequence ID" value="RXH68553.1"/>
    <property type="molecule type" value="Genomic_DNA"/>
</dbReference>
<keyword evidence="2" id="KW-0677">Repeat</keyword>
<feature type="domain" description="HTH myb-type" evidence="9">
    <location>
        <begin position="4"/>
        <end position="60"/>
    </location>
</feature>
<dbReference type="STRING" id="3750.A0A498HI20"/>
<dbReference type="CDD" id="cd00167">
    <property type="entry name" value="SANT"/>
    <property type="match status" value="1"/>
</dbReference>
<evidence type="ECO:0000313" key="10">
    <source>
        <dbReference type="EMBL" id="RXH68553.1"/>
    </source>
</evidence>
<dbReference type="GO" id="GO:0080090">
    <property type="term" value="P:regulation of primary metabolic process"/>
    <property type="evidence" value="ECO:0007669"/>
    <property type="project" value="UniProtKB-ARBA"/>
</dbReference>
<dbReference type="PROSITE" id="PS50090">
    <property type="entry name" value="MYB_LIKE"/>
    <property type="match status" value="1"/>
</dbReference>
<keyword evidence="6" id="KW-0804">Transcription</keyword>
<dbReference type="FunFam" id="1.10.10.60:FF:000218">
    <property type="entry name" value="Myb transcription factor"/>
    <property type="match status" value="1"/>
</dbReference>
<evidence type="ECO:0000256" key="2">
    <source>
        <dbReference type="ARBA" id="ARBA00022737"/>
    </source>
</evidence>
<keyword evidence="3" id="KW-0805">Transcription regulation</keyword>
<comment type="subcellular location">
    <subcellularLocation>
        <location evidence="1">Nucleus</location>
    </subcellularLocation>
</comment>
<protein>
    <submittedName>
        <fullName evidence="10">Uncharacterized protein</fullName>
    </submittedName>
</protein>
<keyword evidence="7" id="KW-0539">Nucleus</keyword>
<dbReference type="SMART" id="SM00717">
    <property type="entry name" value="SANT"/>
    <property type="match status" value="1"/>
</dbReference>
<evidence type="ECO:0000256" key="5">
    <source>
        <dbReference type="ARBA" id="ARBA00023159"/>
    </source>
</evidence>
<dbReference type="Pfam" id="PF00249">
    <property type="entry name" value="Myb_DNA-binding"/>
    <property type="match status" value="1"/>
</dbReference>
<evidence type="ECO:0000259" key="8">
    <source>
        <dbReference type="PROSITE" id="PS50090"/>
    </source>
</evidence>
<dbReference type="GO" id="GO:0003677">
    <property type="term" value="F:DNA binding"/>
    <property type="evidence" value="ECO:0007669"/>
    <property type="project" value="UniProtKB-KW"/>
</dbReference>
<dbReference type="SUPFAM" id="SSF46689">
    <property type="entry name" value="Homeodomain-like"/>
    <property type="match status" value="1"/>
</dbReference>
<dbReference type="AlphaFoldDB" id="A0A498HI20"/>
<dbReference type="PROSITE" id="PS51294">
    <property type="entry name" value="HTH_MYB"/>
    <property type="match status" value="1"/>
</dbReference>
<evidence type="ECO:0000313" key="11">
    <source>
        <dbReference type="Proteomes" id="UP000290289"/>
    </source>
</evidence>
<dbReference type="GO" id="GO:0005634">
    <property type="term" value="C:nucleus"/>
    <property type="evidence" value="ECO:0007669"/>
    <property type="project" value="UniProtKB-SubCell"/>
</dbReference>
<dbReference type="PANTHER" id="PTHR47999">
    <property type="entry name" value="TRANSCRIPTION FACTOR MYB8-RELATED-RELATED"/>
    <property type="match status" value="1"/>
</dbReference>
<evidence type="ECO:0000256" key="7">
    <source>
        <dbReference type="ARBA" id="ARBA00023242"/>
    </source>
</evidence>
<dbReference type="InterPro" id="IPR001005">
    <property type="entry name" value="SANT/Myb"/>
</dbReference>
<dbReference type="InterPro" id="IPR009057">
    <property type="entry name" value="Homeodomain-like_sf"/>
</dbReference>
<accession>A0A498HI20</accession>
<keyword evidence="11" id="KW-1185">Reference proteome</keyword>
<evidence type="ECO:0000256" key="6">
    <source>
        <dbReference type="ARBA" id="ARBA00023163"/>
    </source>
</evidence>
<reference evidence="10 11" key="1">
    <citation type="submission" date="2018-10" db="EMBL/GenBank/DDBJ databases">
        <title>A high-quality apple genome assembly.</title>
        <authorList>
            <person name="Hu J."/>
        </authorList>
    </citation>
    <scope>NUCLEOTIDE SEQUENCE [LARGE SCALE GENOMIC DNA]</scope>
    <source>
        <strain evidence="11">cv. HFTH1</strain>
        <tissue evidence="10">Young leaf</tissue>
    </source>
</reference>
<sequence length="62" mass="7398">MEDNMGVRKGAWTKEEDDLLKQCIEKHGEGNWHQVPLRVGLYRCGKSCRIRWLNYLKPIIKR</sequence>
<name>A0A498HI20_MALDO</name>
<dbReference type="InterPro" id="IPR015495">
    <property type="entry name" value="Myb_TF_plants"/>
</dbReference>
<comment type="caution">
    <text evidence="10">The sequence shown here is derived from an EMBL/GenBank/DDBJ whole genome shotgun (WGS) entry which is preliminary data.</text>
</comment>
<proteinExistence type="predicted"/>
<feature type="domain" description="Myb-like" evidence="8">
    <location>
        <begin position="4"/>
        <end position="56"/>
    </location>
</feature>
<keyword evidence="5" id="KW-0010">Activator</keyword>
<evidence type="ECO:0000256" key="1">
    <source>
        <dbReference type="ARBA" id="ARBA00004123"/>
    </source>
</evidence>